<dbReference type="Pfam" id="PF10211">
    <property type="entry name" value="Ax_dynein_light"/>
    <property type="match status" value="1"/>
</dbReference>
<evidence type="ECO:0000256" key="1">
    <source>
        <dbReference type="ARBA" id="ARBA00023054"/>
    </source>
</evidence>
<dbReference type="OrthoDB" id="1927454at2759"/>
<dbReference type="PANTHER" id="PTHR23052">
    <property type="entry name" value="AXONEMAL DYNEIN LIGHT CHAIN DOMAIN-CONTAINING PROTEIN 1"/>
    <property type="match status" value="1"/>
</dbReference>
<feature type="compositionally biased region" description="Basic and acidic residues" evidence="3">
    <location>
        <begin position="998"/>
        <end position="1007"/>
    </location>
</feature>
<sequence>MPEEEPSKFDPSGERKRELTMMREEKKEKEEKEVRLPDSLIPEEYHVVKSRATMGLEYHTEKYTTKVKDHECHLTAFPSMQPTSRFEVFRLKETLGEMLDKAGLNDLENEEIGPTQMHNLIEIMKKEQDIYNIIFHELIRQTTLECTERGELLQEIRRRYAEILSRVPKQIKGLHEEVMAQRALDRRLTDELLKFKKTVTQLTDELLTVREHDENVTKAATEAKEELKEALLDSKKNTDLLSEYHDLYELQRKRMEKDMTALNNEKETWSQAAFSLALKVTEEHELTNARRLHVAEKAWVKLAKHFTILLSGTDSSMLAELQMHIDKFRELMFEFQGNMKNNEKRMKKIVERIFEGVRFIRDDFDKTVLGSDGLVEKSPTPEKVRFALEGLTKWGQRVTEQLETFGGDELLNNHDLLKEAHSHMEGWADIALEVFDRHSDSDQKAMQELNLDITAMHEQCQVRLTGENGVARLLINLSGSFEHWQTKLHVAVQGNNPLPDMDWLRFYSTLGEYSSWCAQILGLIGSTKKEVDKEDHKHLEINDMMTKTQKWLSSTMNGIESENARLIQTVSSLHTDMVQWMVQILLKIAPDKSNHSPELLNDAETLKQTNQQLCNTVLKLFTKLRTFNNYLVQCCSGIVQAIVQQKFSKYEENPEQEQIDLARMKSEFEEWIATAKILVYALTGQELQEEIVVEKKSETPSSVGQELLSRQETKLSTHSTVLEEKEETISDRDGEKEPLSASVVECEEGQKGLARVDEENTEQSTPPQVVETKHEGDELKASETISAEEERVVEGQSENVEIETQNKETKNGEEGDEKDVEEEKADLQEEQEDSGDDLTDNEKEEKEEIEAIGFDETTRPKSLQGTRDERGLRKPETEQSEKAYDTLQTIEKLQEDLINTEERAQKAEERVIDLEEELRNLNEIVRELDRKLKKSDATTVATTDGETTIAPESVISEIATKQSTQSTIDNQSLKKKEEKKKEKSKSTISKSSKKKSTPRKEAGGGEV</sequence>
<dbReference type="InterPro" id="IPR019347">
    <property type="entry name" value="Axonemal_dynein_light_chain"/>
</dbReference>
<protein>
    <submittedName>
        <fullName evidence="4">DgyrCDS5863</fullName>
    </submittedName>
</protein>
<gene>
    <name evidence="4" type="ORF">DGYR_LOCUS5606</name>
</gene>
<feature type="compositionally biased region" description="Basic and acidic residues" evidence="3">
    <location>
        <begin position="771"/>
        <end position="781"/>
    </location>
</feature>
<feature type="compositionally biased region" description="Low complexity" evidence="3">
    <location>
        <begin position="937"/>
        <end position="950"/>
    </location>
</feature>
<comment type="caution">
    <text evidence="4">The sequence shown here is derived from an EMBL/GenBank/DDBJ whole genome shotgun (WGS) entry which is preliminary data.</text>
</comment>
<feature type="compositionally biased region" description="Basic and acidic residues" evidence="3">
    <location>
        <begin position="709"/>
        <end position="738"/>
    </location>
</feature>
<evidence type="ECO:0000313" key="4">
    <source>
        <dbReference type="EMBL" id="CAD5117036.1"/>
    </source>
</evidence>
<accession>A0A7I8VMS5</accession>
<name>A0A7I8VMS5_9ANNE</name>
<feature type="compositionally biased region" description="Basic and acidic residues" evidence="3">
    <location>
        <begin position="804"/>
        <end position="813"/>
    </location>
</feature>
<dbReference type="GO" id="GO:0005737">
    <property type="term" value="C:cytoplasm"/>
    <property type="evidence" value="ECO:0007669"/>
    <property type="project" value="UniProtKB-ARBA"/>
</dbReference>
<dbReference type="EMBL" id="CAJFCJ010000007">
    <property type="protein sequence ID" value="CAD5117036.1"/>
    <property type="molecule type" value="Genomic_DNA"/>
</dbReference>
<evidence type="ECO:0000256" key="2">
    <source>
        <dbReference type="SAM" id="Coils"/>
    </source>
</evidence>
<feature type="compositionally biased region" description="Basic and acidic residues" evidence="3">
    <location>
        <begin position="748"/>
        <end position="758"/>
    </location>
</feature>
<evidence type="ECO:0000313" key="5">
    <source>
        <dbReference type="Proteomes" id="UP000549394"/>
    </source>
</evidence>
<dbReference type="Proteomes" id="UP000549394">
    <property type="component" value="Unassembled WGS sequence"/>
</dbReference>
<feature type="region of interest" description="Disordered" evidence="3">
    <location>
        <begin position="933"/>
        <end position="1007"/>
    </location>
</feature>
<feature type="compositionally biased region" description="Polar residues" evidence="3">
    <location>
        <begin position="959"/>
        <end position="971"/>
    </location>
</feature>
<keyword evidence="5" id="KW-1185">Reference proteome</keyword>
<feature type="compositionally biased region" description="Acidic residues" evidence="3">
    <location>
        <begin position="814"/>
        <end position="839"/>
    </location>
</feature>
<keyword evidence="1 2" id="KW-0175">Coiled coil</keyword>
<dbReference type="PANTHER" id="PTHR23052:SF1">
    <property type="entry name" value="AXONEMAL DYNEIN LIGHT CHAIN DOMAIN-CONTAINING PROTEIN 1"/>
    <property type="match status" value="1"/>
</dbReference>
<feature type="region of interest" description="Disordered" evidence="3">
    <location>
        <begin position="695"/>
        <end position="884"/>
    </location>
</feature>
<feature type="coiled-coil region" evidence="2">
    <location>
        <begin position="245"/>
        <end position="272"/>
    </location>
</feature>
<organism evidence="4 5">
    <name type="scientific">Dimorphilus gyrociliatus</name>
    <dbReference type="NCBI Taxonomy" id="2664684"/>
    <lineage>
        <taxon>Eukaryota</taxon>
        <taxon>Metazoa</taxon>
        <taxon>Spiralia</taxon>
        <taxon>Lophotrochozoa</taxon>
        <taxon>Annelida</taxon>
        <taxon>Polychaeta</taxon>
        <taxon>Polychaeta incertae sedis</taxon>
        <taxon>Dinophilidae</taxon>
        <taxon>Dimorphilus</taxon>
    </lineage>
</organism>
<feature type="compositionally biased region" description="Polar residues" evidence="3">
    <location>
        <begin position="699"/>
        <end position="708"/>
    </location>
</feature>
<proteinExistence type="predicted"/>
<feature type="compositionally biased region" description="Basic and acidic residues" evidence="3">
    <location>
        <begin position="972"/>
        <end position="985"/>
    </location>
</feature>
<reference evidence="4 5" key="1">
    <citation type="submission" date="2020-08" db="EMBL/GenBank/DDBJ databases">
        <authorList>
            <person name="Hejnol A."/>
        </authorList>
    </citation>
    <scope>NUCLEOTIDE SEQUENCE [LARGE SCALE GENOMIC DNA]</scope>
</reference>
<feature type="region of interest" description="Disordered" evidence="3">
    <location>
        <begin position="1"/>
        <end position="34"/>
    </location>
</feature>
<evidence type="ECO:0000256" key="3">
    <source>
        <dbReference type="SAM" id="MobiDB-lite"/>
    </source>
</evidence>
<feature type="compositionally biased region" description="Basic and acidic residues" evidence="3">
    <location>
        <begin position="866"/>
        <end position="884"/>
    </location>
</feature>
<dbReference type="AlphaFoldDB" id="A0A7I8VMS5"/>
<dbReference type="InterPro" id="IPR052845">
    <property type="entry name" value="Axonemal_dynein_LC_domain"/>
</dbReference>